<dbReference type="Proteomes" id="UP000255283">
    <property type="component" value="Unassembled WGS sequence"/>
</dbReference>
<evidence type="ECO:0000313" key="3">
    <source>
        <dbReference type="Proteomes" id="UP000255283"/>
    </source>
</evidence>
<reference evidence="2 3" key="1">
    <citation type="submission" date="2018-06" db="EMBL/GenBank/DDBJ databases">
        <authorList>
            <consortium name="Pathogen Informatics"/>
            <person name="Doyle S."/>
        </authorList>
    </citation>
    <scope>NUCLEOTIDE SEQUENCE [LARGE SCALE GENOMIC DNA]</scope>
    <source>
        <strain evidence="2 3">NCTC13063</strain>
    </source>
</reference>
<dbReference type="RefSeq" id="WP_115153069.1">
    <property type="nucleotide sequence ID" value="NZ_DBFWLE010000008.1"/>
</dbReference>
<dbReference type="AlphaFoldDB" id="A0AAQ1ZI55"/>
<proteinExistence type="predicted"/>
<evidence type="ECO:0000256" key="1">
    <source>
        <dbReference type="SAM" id="SignalP"/>
    </source>
</evidence>
<accession>A0AAQ1ZI55</accession>
<feature type="signal peptide" evidence="1">
    <location>
        <begin position="1"/>
        <end position="19"/>
    </location>
</feature>
<feature type="chain" id="PRO_5042855600" description="Lipocalin-like domain-containing protein" evidence="1">
    <location>
        <begin position="20"/>
        <end position="340"/>
    </location>
</feature>
<evidence type="ECO:0000313" key="2">
    <source>
        <dbReference type="EMBL" id="SUB79090.1"/>
    </source>
</evidence>
<protein>
    <recommendedName>
        <fullName evidence="4">Lipocalin-like domain-containing protein</fullName>
    </recommendedName>
</protein>
<keyword evidence="1" id="KW-0732">Signal</keyword>
<dbReference type="EMBL" id="UGTJ01000001">
    <property type="protein sequence ID" value="SUB79090.1"/>
    <property type="molecule type" value="Genomic_DNA"/>
</dbReference>
<name>A0AAQ1ZI55_9BACT</name>
<organism evidence="2 3">
    <name type="scientific">Segatella buccae</name>
    <dbReference type="NCBI Taxonomy" id="28126"/>
    <lineage>
        <taxon>Bacteria</taxon>
        <taxon>Pseudomonadati</taxon>
        <taxon>Bacteroidota</taxon>
        <taxon>Bacteroidia</taxon>
        <taxon>Bacteroidales</taxon>
        <taxon>Prevotellaceae</taxon>
        <taxon>Segatella</taxon>
    </lineage>
</organism>
<gene>
    <name evidence="2" type="ORF">NCTC13063_00345</name>
</gene>
<sequence>MKKMFTLAAALVAVLTLNAVTTKKYGFVIDANPWNYETTAKSTTVLSGEITVSATSQWGEYKLSDKAIDMSLYKGYKVVYAAYNPGTPKDGKQGMQLKMEGTPETLNAYKDLPEDATEVTGDFKGTEGSITTFTLQAKTADASINIKSVSLIKHDGTEEEIHYGGVAWGCKQTGGTVLISPAPMPCEITYIGQWGSLKLASTDGKTATFAKGSGEVQAFKILFSEPTTIDMCVEADNDSKGIAWFNIPVGSTEFGFTIDETTVPEDVVNIYIKASKADAVYPSTVKFASIESVITSPTGVDGLKALKKPERKTAYNVAGQQVGKSYKGLVIVDGKKYVRK</sequence>
<evidence type="ECO:0008006" key="4">
    <source>
        <dbReference type="Google" id="ProtNLM"/>
    </source>
</evidence>
<comment type="caution">
    <text evidence="2">The sequence shown here is derived from an EMBL/GenBank/DDBJ whole genome shotgun (WGS) entry which is preliminary data.</text>
</comment>